<dbReference type="GO" id="GO:0002250">
    <property type="term" value="P:adaptive immune response"/>
    <property type="evidence" value="ECO:0007669"/>
    <property type="project" value="UniProtKB-KW"/>
</dbReference>
<dbReference type="InterPro" id="IPR051006">
    <property type="entry name" value="TCR_variable_domain"/>
</dbReference>
<dbReference type="PANTHER" id="PTHR19343">
    <property type="entry name" value="T CELL RECEPTOR ALPHA VARIABLE 1-2"/>
    <property type="match status" value="1"/>
</dbReference>
<feature type="domain" description="Ig-like" evidence="7">
    <location>
        <begin position="22"/>
        <end position="102"/>
    </location>
</feature>
<dbReference type="InterPro" id="IPR036179">
    <property type="entry name" value="Ig-like_dom_sf"/>
</dbReference>
<dbReference type="GO" id="GO:0042605">
    <property type="term" value="F:peptide antigen binding"/>
    <property type="evidence" value="ECO:0007669"/>
    <property type="project" value="TreeGrafter"/>
</dbReference>
<dbReference type="InterPro" id="IPR013783">
    <property type="entry name" value="Ig-like_fold"/>
</dbReference>
<evidence type="ECO:0000313" key="9">
    <source>
        <dbReference type="Proteomes" id="UP000694403"/>
    </source>
</evidence>
<organism evidence="8 9">
    <name type="scientific">Chelydra serpentina</name>
    <name type="common">Snapping turtle</name>
    <name type="synonym">Testudo serpentina</name>
    <dbReference type="NCBI Taxonomy" id="8475"/>
    <lineage>
        <taxon>Eukaryota</taxon>
        <taxon>Metazoa</taxon>
        <taxon>Chordata</taxon>
        <taxon>Craniata</taxon>
        <taxon>Vertebrata</taxon>
        <taxon>Euteleostomi</taxon>
        <taxon>Archelosauria</taxon>
        <taxon>Testudinata</taxon>
        <taxon>Testudines</taxon>
        <taxon>Cryptodira</taxon>
        <taxon>Durocryptodira</taxon>
        <taxon>Americhelydia</taxon>
        <taxon>Chelydroidea</taxon>
        <taxon>Chelydridae</taxon>
        <taxon>Chelydra</taxon>
    </lineage>
</organism>
<dbReference type="Pfam" id="PF07686">
    <property type="entry name" value="V-set"/>
    <property type="match status" value="1"/>
</dbReference>
<dbReference type="PANTHER" id="PTHR19343:SF13">
    <property type="entry name" value="T CELL RECEPTOR ALPHA VARIABLE 21"/>
    <property type="match status" value="1"/>
</dbReference>
<keyword evidence="1" id="KW-0732">Signal</keyword>
<dbReference type="Ensembl" id="ENSCSRT00000016240.1">
    <property type="protein sequence ID" value="ENSCSRP00000015578.1"/>
    <property type="gene ID" value="ENSCSRG00000011889.1"/>
</dbReference>
<proteinExistence type="predicted"/>
<dbReference type="AlphaFoldDB" id="A0A8C3SN03"/>
<reference evidence="8" key="1">
    <citation type="submission" date="2025-08" db="UniProtKB">
        <authorList>
            <consortium name="Ensembl"/>
        </authorList>
    </citation>
    <scope>IDENTIFICATION</scope>
</reference>
<dbReference type="Proteomes" id="UP000694403">
    <property type="component" value="Unplaced"/>
</dbReference>
<dbReference type="PROSITE" id="PS50835">
    <property type="entry name" value="IG_LIKE"/>
    <property type="match status" value="1"/>
</dbReference>
<evidence type="ECO:0000256" key="6">
    <source>
        <dbReference type="ARBA" id="ARBA00043266"/>
    </source>
</evidence>
<keyword evidence="3" id="KW-1064">Adaptive immunity</keyword>
<keyword evidence="4" id="KW-0675">Receptor</keyword>
<accession>A0A8C3SN03</accession>
<evidence type="ECO:0000256" key="1">
    <source>
        <dbReference type="ARBA" id="ARBA00022729"/>
    </source>
</evidence>
<evidence type="ECO:0000256" key="4">
    <source>
        <dbReference type="ARBA" id="ARBA00023170"/>
    </source>
</evidence>
<dbReference type="InterPro" id="IPR007110">
    <property type="entry name" value="Ig-like_dom"/>
</dbReference>
<keyword evidence="2" id="KW-0391">Immunity</keyword>
<reference evidence="8" key="2">
    <citation type="submission" date="2025-09" db="UniProtKB">
        <authorList>
            <consortium name="Ensembl"/>
        </authorList>
    </citation>
    <scope>IDENTIFICATION</scope>
</reference>
<sequence>MELWLIDTSSEVHQERSVVTLEGQSSRICCRYQALVLSSLHWFRQPPGQSPVFLLKLYQNENSAQGGNLTAQLLPDKKLSYLQISNSTLGDAASYFCAVETQ</sequence>
<dbReference type="InterPro" id="IPR013106">
    <property type="entry name" value="Ig_V-set"/>
</dbReference>
<keyword evidence="5" id="KW-0393">Immunoglobulin domain</keyword>
<protein>
    <recommendedName>
        <fullName evidence="7">Ig-like domain-containing protein</fullName>
    </recommendedName>
</protein>
<dbReference type="Gene3D" id="2.60.40.10">
    <property type="entry name" value="Immunoglobulins"/>
    <property type="match status" value="1"/>
</dbReference>
<evidence type="ECO:0000259" key="7">
    <source>
        <dbReference type="PROSITE" id="PS50835"/>
    </source>
</evidence>
<keyword evidence="9" id="KW-1185">Reference proteome</keyword>
<dbReference type="SMART" id="SM00406">
    <property type="entry name" value="IGv"/>
    <property type="match status" value="1"/>
</dbReference>
<evidence type="ECO:0000256" key="3">
    <source>
        <dbReference type="ARBA" id="ARBA00023130"/>
    </source>
</evidence>
<name>A0A8C3SN03_CHESE</name>
<evidence type="ECO:0000256" key="2">
    <source>
        <dbReference type="ARBA" id="ARBA00022859"/>
    </source>
</evidence>
<evidence type="ECO:0000256" key="5">
    <source>
        <dbReference type="ARBA" id="ARBA00023319"/>
    </source>
</evidence>
<evidence type="ECO:0000313" key="8">
    <source>
        <dbReference type="Ensembl" id="ENSCSRP00000015578.1"/>
    </source>
</evidence>
<keyword evidence="6" id="KW-1279">T cell receptor</keyword>
<dbReference type="SUPFAM" id="SSF48726">
    <property type="entry name" value="Immunoglobulin"/>
    <property type="match status" value="1"/>
</dbReference>
<dbReference type="GO" id="GO:0042101">
    <property type="term" value="C:T cell receptor complex"/>
    <property type="evidence" value="ECO:0007669"/>
    <property type="project" value="UniProtKB-KW"/>
</dbReference>